<sequence length="329" mass="37143">MDLARVKNGEEANPEPPVSQSKQVYVEDDDFTKLVRSNGGKGKGKEPATVGWNAVISPIFAELSQYHVDRFTRRIAFRSEDERDQIRKHLKDSEEEGEEFVGAIMTTYQKKAQKDGNNLSNEVIEDGKTHCLGETSQFLTQCTIDQNKVARTLEEDPTNARGRQNREEVNRVLKAKQGGASHYELLGLPTTANNLFSLAATSQAIMDGCNKHPGKLLRLRKVWCRYPYAKRFSKRRLLGIAEVFNSEVEGAQLIGILSNKTASQSTYGEKPRLHRWIKVNPSMSCKDPKATIGHRELWVYSMPSRPPLPPNWESNQEPSNKQDGFICSH</sequence>
<reference evidence="3" key="1">
    <citation type="submission" date="2014-10" db="EMBL/GenBank/DDBJ databases">
        <authorList>
            <person name="King R."/>
        </authorList>
    </citation>
    <scope>NUCLEOTIDE SEQUENCE [LARGE SCALE GENOMIC DNA]</scope>
    <source>
        <strain evidence="3">A3/5</strain>
    </source>
</reference>
<name>A0A2L2TZK5_9HYPO</name>
<evidence type="ECO:0000256" key="1">
    <source>
        <dbReference type="SAM" id="MobiDB-lite"/>
    </source>
</evidence>
<organism evidence="2 3">
    <name type="scientific">Fusarium venenatum</name>
    <dbReference type="NCBI Taxonomy" id="56646"/>
    <lineage>
        <taxon>Eukaryota</taxon>
        <taxon>Fungi</taxon>
        <taxon>Dikarya</taxon>
        <taxon>Ascomycota</taxon>
        <taxon>Pezizomycotina</taxon>
        <taxon>Sordariomycetes</taxon>
        <taxon>Hypocreomycetidae</taxon>
        <taxon>Hypocreales</taxon>
        <taxon>Nectriaceae</taxon>
        <taxon>Fusarium</taxon>
    </lineage>
</organism>
<proteinExistence type="predicted"/>
<evidence type="ECO:0000313" key="3">
    <source>
        <dbReference type="Proteomes" id="UP000245910"/>
    </source>
</evidence>
<feature type="region of interest" description="Disordered" evidence="1">
    <location>
        <begin position="1"/>
        <end position="26"/>
    </location>
</feature>
<feature type="compositionally biased region" description="Polar residues" evidence="1">
    <location>
        <begin position="312"/>
        <end position="322"/>
    </location>
</feature>
<feature type="region of interest" description="Disordered" evidence="1">
    <location>
        <begin position="309"/>
        <end position="329"/>
    </location>
</feature>
<feature type="compositionally biased region" description="Basic and acidic residues" evidence="1">
    <location>
        <begin position="1"/>
        <end position="10"/>
    </location>
</feature>
<protein>
    <submittedName>
        <fullName evidence="2">Uncharacterized protein</fullName>
    </submittedName>
</protein>
<keyword evidence="3" id="KW-1185">Reference proteome</keyword>
<dbReference type="Proteomes" id="UP000245910">
    <property type="component" value="Chromosome III"/>
</dbReference>
<dbReference type="EMBL" id="LN649231">
    <property type="protein sequence ID" value="CEI67860.1"/>
    <property type="molecule type" value="Genomic_DNA"/>
</dbReference>
<dbReference type="AlphaFoldDB" id="A0A2L2TZK5"/>
<accession>A0A2L2TZK5</accession>
<evidence type="ECO:0000313" key="2">
    <source>
        <dbReference type="EMBL" id="CEI67860.1"/>
    </source>
</evidence>